<keyword evidence="3" id="KW-1185">Reference proteome</keyword>
<accession>A0A1I0S0S2</accession>
<proteinExistence type="predicted"/>
<reference evidence="3" key="1">
    <citation type="submission" date="2016-10" db="EMBL/GenBank/DDBJ databases">
        <authorList>
            <person name="Varghese N."/>
            <person name="Submissions S."/>
        </authorList>
    </citation>
    <scope>NUCLEOTIDE SEQUENCE [LARGE SCALE GENOMIC DNA]</scope>
    <source>
        <strain evidence="3">DSM 17724</strain>
    </source>
</reference>
<protein>
    <submittedName>
        <fullName evidence="2">Uncharacterized protein</fullName>
    </submittedName>
</protein>
<evidence type="ECO:0000256" key="1">
    <source>
        <dbReference type="SAM" id="Phobius"/>
    </source>
</evidence>
<dbReference type="STRING" id="356305.SAMN05421841_3641"/>
<keyword evidence="1" id="KW-0472">Membrane</keyword>
<keyword evidence="1" id="KW-1133">Transmembrane helix</keyword>
<evidence type="ECO:0000313" key="3">
    <source>
        <dbReference type="Proteomes" id="UP000199469"/>
    </source>
</evidence>
<sequence length="159" mass="19187">MPDTIFLYFLIASILLQTILGVFFFNQKKKIISEFKQTDSIELENINGVIITENGYFRKNFKWCKFDLMINQNSIFLFPKNFYFIPNRAINLLFSYSDKKNTKRPELLREFNIGKHSIELVYYRRFFLAEYKKIYLKNLNPEQLSILENSLNGKSRRFY</sequence>
<organism evidence="2 3">
    <name type="scientific">Chryseobacterium wanjuense</name>
    <dbReference type="NCBI Taxonomy" id="356305"/>
    <lineage>
        <taxon>Bacteria</taxon>
        <taxon>Pseudomonadati</taxon>
        <taxon>Bacteroidota</taxon>
        <taxon>Flavobacteriia</taxon>
        <taxon>Flavobacteriales</taxon>
        <taxon>Weeksellaceae</taxon>
        <taxon>Chryseobacterium group</taxon>
        <taxon>Chryseobacterium</taxon>
    </lineage>
</organism>
<dbReference type="OrthoDB" id="1250131at2"/>
<dbReference type="EMBL" id="FOIU01000003">
    <property type="protein sequence ID" value="SEW47837.1"/>
    <property type="molecule type" value="Genomic_DNA"/>
</dbReference>
<dbReference type="AlphaFoldDB" id="A0A1I0S0S2"/>
<keyword evidence="1" id="KW-0812">Transmembrane</keyword>
<name>A0A1I0S0S2_9FLAO</name>
<dbReference type="Proteomes" id="UP000199469">
    <property type="component" value="Unassembled WGS sequence"/>
</dbReference>
<dbReference type="RefSeq" id="WP_089795126.1">
    <property type="nucleotide sequence ID" value="NZ_FOIU01000003.1"/>
</dbReference>
<evidence type="ECO:0000313" key="2">
    <source>
        <dbReference type="EMBL" id="SEW47837.1"/>
    </source>
</evidence>
<feature type="transmembrane region" description="Helical" evidence="1">
    <location>
        <begin position="6"/>
        <end position="26"/>
    </location>
</feature>
<gene>
    <name evidence="2" type="ORF">SAMN05421841_3641</name>
</gene>